<evidence type="ECO:0000256" key="10">
    <source>
        <dbReference type="ARBA" id="ARBA00076940"/>
    </source>
</evidence>
<comment type="catalytic activity">
    <reaction evidence="1">
        <text>S-ubiquitinyl-[E2 ubiquitin-conjugating enzyme]-L-cysteine + [acceptor protein]-L-lysine = [E2 ubiquitin-conjugating enzyme]-L-cysteine + N(6)-ubiquitinyl-[acceptor protein]-L-lysine.</text>
        <dbReference type="EC" id="2.3.2.27"/>
    </reaction>
</comment>
<evidence type="ECO:0000256" key="4">
    <source>
        <dbReference type="ARBA" id="ARBA00022723"/>
    </source>
</evidence>
<dbReference type="GO" id="GO:0008630">
    <property type="term" value="P:intrinsic apoptotic signaling pathway in response to DNA damage"/>
    <property type="evidence" value="ECO:0007669"/>
    <property type="project" value="UniProtKB-ARBA"/>
</dbReference>
<dbReference type="EC" id="2.3.2.27" evidence="2"/>
<dbReference type="GO" id="GO:0006513">
    <property type="term" value="P:protein monoubiquitination"/>
    <property type="evidence" value="ECO:0007669"/>
    <property type="project" value="TreeGrafter"/>
</dbReference>
<evidence type="ECO:0000256" key="12">
    <source>
        <dbReference type="ARBA" id="ARBA00079184"/>
    </source>
</evidence>
<feature type="domain" description="RING-type" evidence="16">
    <location>
        <begin position="21"/>
        <end position="60"/>
    </location>
</feature>
<dbReference type="GO" id="GO:0061630">
    <property type="term" value="F:ubiquitin protein ligase activity"/>
    <property type="evidence" value="ECO:0007669"/>
    <property type="project" value="UniProtKB-EC"/>
</dbReference>
<accession>A0A8D0EY27</accession>
<dbReference type="PANTHER" id="PTHR46077:SF5">
    <property type="entry name" value="RING-TYPE DOMAIN-CONTAINING PROTEIN"/>
    <property type="match status" value="1"/>
</dbReference>
<dbReference type="InterPro" id="IPR001841">
    <property type="entry name" value="Znf_RING"/>
</dbReference>
<dbReference type="GO" id="GO:0032391">
    <property type="term" value="C:photoreceptor connecting cilium"/>
    <property type="evidence" value="ECO:0007669"/>
    <property type="project" value="UniProtKB-ARBA"/>
</dbReference>
<dbReference type="PROSITE" id="PS00518">
    <property type="entry name" value="ZF_RING_1"/>
    <property type="match status" value="1"/>
</dbReference>
<evidence type="ECO:0000256" key="3">
    <source>
        <dbReference type="ARBA" id="ARBA00022679"/>
    </source>
</evidence>
<evidence type="ECO:0000256" key="2">
    <source>
        <dbReference type="ARBA" id="ARBA00012483"/>
    </source>
</evidence>
<evidence type="ECO:0000313" key="18">
    <source>
        <dbReference type="Proteomes" id="UP000694551"/>
    </source>
</evidence>
<dbReference type="SUPFAM" id="SSF57850">
    <property type="entry name" value="RING/U-box"/>
    <property type="match status" value="1"/>
</dbReference>
<evidence type="ECO:0000256" key="1">
    <source>
        <dbReference type="ARBA" id="ARBA00000900"/>
    </source>
</evidence>
<evidence type="ECO:0000256" key="5">
    <source>
        <dbReference type="ARBA" id="ARBA00022771"/>
    </source>
</evidence>
<keyword evidence="3" id="KW-0808">Transferase</keyword>
<feature type="compositionally biased region" description="Polar residues" evidence="15">
    <location>
        <begin position="138"/>
        <end position="155"/>
    </location>
</feature>
<dbReference type="AlphaFoldDB" id="A0A8D0EY27"/>
<dbReference type="GO" id="GO:0008270">
    <property type="term" value="F:zinc ion binding"/>
    <property type="evidence" value="ECO:0007669"/>
    <property type="project" value="UniProtKB-KW"/>
</dbReference>
<dbReference type="Gene3D" id="3.30.40.10">
    <property type="entry name" value="Zinc/RING finger domain, C3HC4 (zinc finger)"/>
    <property type="match status" value="1"/>
</dbReference>
<dbReference type="PANTHER" id="PTHR46077">
    <property type="entry name" value="E3 UBIQUITIN-PROTEIN LIGASE TOPORS"/>
    <property type="match status" value="1"/>
</dbReference>
<dbReference type="FunFam" id="3.30.40.10:FF:000136">
    <property type="entry name" value="E3 ubiquitin-protein ligase Topors"/>
    <property type="match status" value="1"/>
</dbReference>
<dbReference type="Pfam" id="PF13639">
    <property type="entry name" value="zf-RING_2"/>
    <property type="match status" value="1"/>
</dbReference>
<dbReference type="InterPro" id="IPR017907">
    <property type="entry name" value="Znf_RING_CS"/>
</dbReference>
<keyword evidence="5 14" id="KW-0863">Zinc-finger</keyword>
<keyword evidence="4" id="KW-0479">Metal-binding</keyword>
<keyword evidence="7" id="KW-0862">Zinc</keyword>
<evidence type="ECO:0000256" key="9">
    <source>
        <dbReference type="ARBA" id="ARBA00076856"/>
    </source>
</evidence>
<name>A0A8D0EY27_STROC</name>
<keyword evidence="18" id="KW-1185">Reference proteome</keyword>
<reference evidence="17" key="1">
    <citation type="submission" date="2025-08" db="UniProtKB">
        <authorList>
            <consortium name="Ensembl"/>
        </authorList>
    </citation>
    <scope>IDENTIFICATION</scope>
</reference>
<evidence type="ECO:0000256" key="7">
    <source>
        <dbReference type="ARBA" id="ARBA00022833"/>
    </source>
</evidence>
<evidence type="ECO:0000313" key="17">
    <source>
        <dbReference type="Ensembl" id="ENSSOCP00000007031.1"/>
    </source>
</evidence>
<evidence type="ECO:0000256" key="11">
    <source>
        <dbReference type="ARBA" id="ARBA00079040"/>
    </source>
</evidence>
<reference evidence="17" key="2">
    <citation type="submission" date="2025-09" db="UniProtKB">
        <authorList>
            <consortium name="Ensembl"/>
        </authorList>
    </citation>
    <scope>IDENTIFICATION</scope>
</reference>
<evidence type="ECO:0000259" key="16">
    <source>
        <dbReference type="PROSITE" id="PS50089"/>
    </source>
</evidence>
<dbReference type="SMART" id="SM00184">
    <property type="entry name" value="RING"/>
    <property type="match status" value="1"/>
</dbReference>
<dbReference type="PROSITE" id="PS50089">
    <property type="entry name" value="ZF_RING_2"/>
    <property type="match status" value="1"/>
</dbReference>
<evidence type="ECO:0000256" key="15">
    <source>
        <dbReference type="SAM" id="MobiDB-lite"/>
    </source>
</evidence>
<dbReference type="CDD" id="cd16574">
    <property type="entry name" value="RING-HC_Topors"/>
    <property type="match status" value="1"/>
</dbReference>
<feature type="region of interest" description="Disordered" evidence="15">
    <location>
        <begin position="83"/>
        <end position="157"/>
    </location>
</feature>
<dbReference type="InterPro" id="IPR058746">
    <property type="entry name" value="Znf_RING-type_Topors"/>
</dbReference>
<evidence type="ECO:0000256" key="8">
    <source>
        <dbReference type="ARBA" id="ARBA00071236"/>
    </source>
</evidence>
<feature type="compositionally biased region" description="Polar residues" evidence="15">
    <location>
        <begin position="111"/>
        <end position="129"/>
    </location>
</feature>
<protein>
    <recommendedName>
        <fullName evidence="8">E3 ubiquitin-protein ligase Topors</fullName>
        <ecNumber evidence="2">2.3.2.27</ecNumber>
    </recommendedName>
    <alternativeName>
        <fullName evidence="9">RING-type E3 ubiquitin transferase Topors</fullName>
    </alternativeName>
    <alternativeName>
        <fullName evidence="11">SUMO1-protein E3 ligase Topors</fullName>
    </alternativeName>
    <alternativeName>
        <fullName evidence="10">Topoisomerase I-binding RING finger protein</fullName>
    </alternativeName>
    <alternativeName>
        <fullName evidence="12">Topoisomerase I-binding arginine/serine-rich protein</fullName>
    </alternativeName>
    <alternativeName>
        <fullName evidence="13">Tumor suppressor p53-binding protein 3</fullName>
    </alternativeName>
</protein>
<keyword evidence="6" id="KW-0833">Ubl conjugation pathway</keyword>
<sequence>MLAVWGGSAEGQWEAEADGLCPICLKGMYNAAYINTCFHTFCFGCIRRWAAMTAVCPLCRQPFSRILHTVRADDNYQEYMVTSSTHRQMTAARQRVRSRSPQQRYHLRPRPTNNQPTAGSSGPAGSNQVVLGDPAPRTSDTSTQQSSGERLNSPATDGPVLRLHVLSLQGQIIDFVDVE</sequence>
<dbReference type="GO" id="GO:0000209">
    <property type="term" value="P:protein polyubiquitination"/>
    <property type="evidence" value="ECO:0007669"/>
    <property type="project" value="TreeGrafter"/>
</dbReference>
<evidence type="ECO:0000256" key="6">
    <source>
        <dbReference type="ARBA" id="ARBA00022786"/>
    </source>
</evidence>
<proteinExistence type="predicted"/>
<organism evidence="17 18">
    <name type="scientific">Strix occidentalis caurina</name>
    <name type="common">northern spotted owl</name>
    <dbReference type="NCBI Taxonomy" id="311401"/>
    <lineage>
        <taxon>Eukaryota</taxon>
        <taxon>Metazoa</taxon>
        <taxon>Chordata</taxon>
        <taxon>Craniata</taxon>
        <taxon>Vertebrata</taxon>
        <taxon>Euteleostomi</taxon>
        <taxon>Archelosauria</taxon>
        <taxon>Archosauria</taxon>
        <taxon>Dinosauria</taxon>
        <taxon>Saurischia</taxon>
        <taxon>Theropoda</taxon>
        <taxon>Coelurosauria</taxon>
        <taxon>Aves</taxon>
        <taxon>Neognathae</taxon>
        <taxon>Neoaves</taxon>
        <taxon>Telluraves</taxon>
        <taxon>Strigiformes</taxon>
        <taxon>Strigidae</taxon>
        <taxon>Strix</taxon>
    </lineage>
</organism>
<dbReference type="InterPro" id="IPR013083">
    <property type="entry name" value="Znf_RING/FYVE/PHD"/>
</dbReference>
<evidence type="ECO:0000256" key="13">
    <source>
        <dbReference type="ARBA" id="ARBA00082108"/>
    </source>
</evidence>
<dbReference type="Proteomes" id="UP000694551">
    <property type="component" value="Unplaced"/>
</dbReference>
<evidence type="ECO:0000256" key="14">
    <source>
        <dbReference type="PROSITE-ProRule" id="PRU00175"/>
    </source>
</evidence>
<dbReference type="Ensembl" id="ENSSOCT00000007204.1">
    <property type="protein sequence ID" value="ENSSOCP00000007031.1"/>
    <property type="gene ID" value="ENSSOCG00000005408.1"/>
</dbReference>